<evidence type="ECO:0000313" key="6">
    <source>
        <dbReference type="EMBL" id="ERJ19623.1"/>
    </source>
</evidence>
<proteinExistence type="inferred from homology"/>
<keyword evidence="2" id="KW-0479">Metal-binding</keyword>
<dbReference type="InterPro" id="IPR003785">
    <property type="entry name" value="Creatininase/forma_Hydrolase"/>
</dbReference>
<evidence type="ECO:0000256" key="1">
    <source>
        <dbReference type="ARBA" id="ARBA00001947"/>
    </source>
</evidence>
<keyword evidence="7" id="KW-1185">Reference proteome</keyword>
<reference evidence="6 7" key="2">
    <citation type="journal article" date="2013" name="PLoS ONE">
        <title>INDIGO - INtegrated Data Warehouse of MIcrobial GenOmes with Examples from the Red Sea Extremophiles.</title>
        <authorList>
            <person name="Alam I."/>
            <person name="Antunes A."/>
            <person name="Kamau A.A."/>
            <person name="Ba Alawi W."/>
            <person name="Kalkatawi M."/>
            <person name="Stingl U."/>
            <person name="Bajic V.B."/>
        </authorList>
    </citation>
    <scope>NUCLEOTIDE SEQUENCE [LARGE SCALE GENOMIC DNA]</scope>
    <source>
        <strain evidence="6 7">E1L3A</strain>
    </source>
</reference>
<evidence type="ECO:0000256" key="3">
    <source>
        <dbReference type="ARBA" id="ARBA00022801"/>
    </source>
</evidence>
<dbReference type="PANTHER" id="PTHR35005">
    <property type="entry name" value="3-DEHYDRO-SCYLLO-INOSOSE HYDROLASE"/>
    <property type="match status" value="1"/>
</dbReference>
<dbReference type="RefSeq" id="WP_006912888.1">
    <property type="nucleotide sequence ID" value="NZ_AFNV02000008.1"/>
</dbReference>
<organism evidence="6 7">
    <name type="scientific">Salinisphaera shabanensis E1L3A</name>
    <dbReference type="NCBI Taxonomy" id="1033802"/>
    <lineage>
        <taxon>Bacteria</taxon>
        <taxon>Pseudomonadati</taxon>
        <taxon>Pseudomonadota</taxon>
        <taxon>Gammaproteobacteria</taxon>
        <taxon>Salinisphaerales</taxon>
        <taxon>Salinisphaeraceae</taxon>
        <taxon>Salinisphaera</taxon>
    </lineage>
</organism>
<evidence type="ECO:0000256" key="5">
    <source>
        <dbReference type="ARBA" id="ARBA00024029"/>
    </source>
</evidence>
<evidence type="ECO:0000313" key="7">
    <source>
        <dbReference type="Proteomes" id="UP000006242"/>
    </source>
</evidence>
<accession>U2FZW6</accession>
<dbReference type="InterPro" id="IPR024087">
    <property type="entry name" value="Creatininase-like_sf"/>
</dbReference>
<reference evidence="6 7" key="1">
    <citation type="journal article" date="2011" name="J. Bacteriol.">
        <title>Genome sequence of Salinisphaera shabanensis, a gammaproteobacterium from the harsh, variable environment of the brine-seawater interface of the Shaban Deep in the Red Sea.</title>
        <authorList>
            <person name="Antunes A."/>
            <person name="Alam I."/>
            <person name="Bajic V.B."/>
            <person name="Stingl U."/>
        </authorList>
    </citation>
    <scope>NUCLEOTIDE SEQUENCE [LARGE SCALE GENOMIC DNA]</scope>
    <source>
        <strain evidence="6 7">E1L3A</strain>
    </source>
</reference>
<dbReference type="GO" id="GO:0009231">
    <property type="term" value="P:riboflavin biosynthetic process"/>
    <property type="evidence" value="ECO:0007669"/>
    <property type="project" value="TreeGrafter"/>
</dbReference>
<dbReference type="Pfam" id="PF02633">
    <property type="entry name" value="Creatininase"/>
    <property type="match status" value="1"/>
</dbReference>
<comment type="caution">
    <text evidence="6">The sequence shown here is derived from an EMBL/GenBank/DDBJ whole genome shotgun (WGS) entry which is preliminary data.</text>
</comment>
<dbReference type="PANTHER" id="PTHR35005:SF1">
    <property type="entry name" value="2-AMINO-5-FORMYLAMINO-6-RIBOSYLAMINOPYRIMIDIN-4(3H)-ONE 5'-MONOPHOSPHATE DEFORMYLASE"/>
    <property type="match status" value="1"/>
</dbReference>
<comment type="similarity">
    <text evidence="5">Belongs to the creatininase superfamily.</text>
</comment>
<dbReference type="Gene3D" id="3.40.50.10310">
    <property type="entry name" value="Creatininase"/>
    <property type="match status" value="1"/>
</dbReference>
<keyword evidence="4" id="KW-0862">Zinc</keyword>
<evidence type="ECO:0000256" key="4">
    <source>
        <dbReference type="ARBA" id="ARBA00022833"/>
    </source>
</evidence>
<protein>
    <submittedName>
        <fullName evidence="6">Creatinine amidohydrolase protein</fullName>
        <ecNumber evidence="6">3.5.2.10</ecNumber>
    </submittedName>
</protein>
<evidence type="ECO:0000256" key="2">
    <source>
        <dbReference type="ARBA" id="ARBA00022723"/>
    </source>
</evidence>
<dbReference type="EC" id="3.5.2.10" evidence="6"/>
<dbReference type="GO" id="GO:0046872">
    <property type="term" value="F:metal ion binding"/>
    <property type="evidence" value="ECO:0007669"/>
    <property type="project" value="UniProtKB-KW"/>
</dbReference>
<comment type="cofactor">
    <cofactor evidence="1">
        <name>Zn(2+)</name>
        <dbReference type="ChEBI" id="CHEBI:29105"/>
    </cofactor>
</comment>
<dbReference type="STRING" id="1033802.SSPSH_001393"/>
<dbReference type="EMBL" id="AFNV02000008">
    <property type="protein sequence ID" value="ERJ19623.1"/>
    <property type="molecule type" value="Genomic_DNA"/>
</dbReference>
<dbReference type="OrthoDB" id="9801445at2"/>
<dbReference type="GO" id="GO:0047789">
    <property type="term" value="F:creatininase activity"/>
    <property type="evidence" value="ECO:0007669"/>
    <property type="project" value="UniProtKB-EC"/>
</dbReference>
<dbReference type="eggNOG" id="COG1402">
    <property type="taxonomic scope" value="Bacteria"/>
</dbReference>
<sequence>MNQSNLNGPVPDHRFLPFLDWHSVRDLEDKANTPIVLPVGATEQHGPHLPTYVDTVIPSEVVGRALAQLDDAIPAYALPAVWCGKSNEHNRFPGTIALRAETLIAMLTDIGESLYRSGFRKLIFANGHGGQPQVLDIVARDLREKYPDFMVFPWFVWTLAPEARAELPEKERELGMHAGTAETAIMWALIERTVKMDRAVCEYPPETVGGLTPEGALPYAWLAHDVSESGVVGDATAATRESGERMAELLIDAWTRAIATIHEFRMPRE</sequence>
<dbReference type="SUPFAM" id="SSF102215">
    <property type="entry name" value="Creatininase"/>
    <property type="match status" value="1"/>
</dbReference>
<name>U2FZW6_9GAMM</name>
<dbReference type="GO" id="GO:0016811">
    <property type="term" value="F:hydrolase activity, acting on carbon-nitrogen (but not peptide) bonds, in linear amides"/>
    <property type="evidence" value="ECO:0007669"/>
    <property type="project" value="TreeGrafter"/>
</dbReference>
<dbReference type="AlphaFoldDB" id="U2FZW6"/>
<gene>
    <name evidence="6" type="ORF">SSPSH_001393</name>
</gene>
<dbReference type="Proteomes" id="UP000006242">
    <property type="component" value="Unassembled WGS sequence"/>
</dbReference>
<keyword evidence="3 6" id="KW-0378">Hydrolase</keyword>